<name>A0A0M3JFZ6_ANISI</name>
<keyword evidence="3" id="KW-1185">Reference proteome</keyword>
<sequence length="90" mass="10534">MFFSLAECAEEVDDMKPGWKKETVKNEREFEREEFSSEEGEKKSAEEVMGVVRLNEQQIQEEIERLRQEKAGIMEALSTMQNVCLIICEQ</sequence>
<evidence type="ECO:0000313" key="3">
    <source>
        <dbReference type="Proteomes" id="UP000267096"/>
    </source>
</evidence>
<feature type="coiled-coil region" evidence="1">
    <location>
        <begin position="49"/>
        <end position="83"/>
    </location>
</feature>
<dbReference type="Proteomes" id="UP000267096">
    <property type="component" value="Unassembled WGS sequence"/>
</dbReference>
<evidence type="ECO:0000313" key="4">
    <source>
        <dbReference type="WBParaSite" id="ASIM_0000655001-mRNA-1"/>
    </source>
</evidence>
<dbReference type="AlphaFoldDB" id="A0A0M3JFZ6"/>
<evidence type="ECO:0000313" key="2">
    <source>
        <dbReference type="EMBL" id="VDK26866.1"/>
    </source>
</evidence>
<dbReference type="EMBL" id="UYRR01013607">
    <property type="protein sequence ID" value="VDK26866.1"/>
    <property type="molecule type" value="Genomic_DNA"/>
</dbReference>
<organism evidence="4">
    <name type="scientific">Anisakis simplex</name>
    <name type="common">Herring worm</name>
    <dbReference type="NCBI Taxonomy" id="6269"/>
    <lineage>
        <taxon>Eukaryota</taxon>
        <taxon>Metazoa</taxon>
        <taxon>Ecdysozoa</taxon>
        <taxon>Nematoda</taxon>
        <taxon>Chromadorea</taxon>
        <taxon>Rhabditida</taxon>
        <taxon>Spirurina</taxon>
        <taxon>Ascaridomorpha</taxon>
        <taxon>Ascaridoidea</taxon>
        <taxon>Anisakidae</taxon>
        <taxon>Anisakis</taxon>
        <taxon>Anisakis simplex complex</taxon>
    </lineage>
</organism>
<gene>
    <name evidence="2" type="ORF">ASIM_LOCUS6332</name>
</gene>
<evidence type="ECO:0000256" key="1">
    <source>
        <dbReference type="SAM" id="Coils"/>
    </source>
</evidence>
<accession>A0A0M3JFZ6</accession>
<keyword evidence="1" id="KW-0175">Coiled coil</keyword>
<proteinExistence type="predicted"/>
<reference evidence="4" key="1">
    <citation type="submission" date="2017-02" db="UniProtKB">
        <authorList>
            <consortium name="WormBaseParasite"/>
        </authorList>
    </citation>
    <scope>IDENTIFICATION</scope>
</reference>
<protein>
    <submittedName>
        <fullName evidence="4">RAB6-interacting golgin</fullName>
    </submittedName>
</protein>
<dbReference type="WBParaSite" id="ASIM_0000655001-mRNA-1">
    <property type="protein sequence ID" value="ASIM_0000655001-mRNA-1"/>
    <property type="gene ID" value="ASIM_0000655001"/>
</dbReference>
<reference evidence="2 3" key="2">
    <citation type="submission" date="2018-11" db="EMBL/GenBank/DDBJ databases">
        <authorList>
            <consortium name="Pathogen Informatics"/>
        </authorList>
    </citation>
    <scope>NUCLEOTIDE SEQUENCE [LARGE SCALE GENOMIC DNA]</scope>
</reference>